<evidence type="ECO:0000259" key="4">
    <source>
        <dbReference type="PROSITE" id="PS51378"/>
    </source>
</evidence>
<sequence length="93" mass="10052">MKFTNVFALLPVFALLAGAAPVADADDGYQISEDLQAEVNDLLTKRDPEIVKRGFGCPLFRQQCNDHCISLKGGRTGGYCSGTFRTTCTCVFG</sequence>
<dbReference type="InterPro" id="IPR036574">
    <property type="entry name" value="Scorpion_toxin-like_sf"/>
</dbReference>
<feature type="signal peptide" evidence="3">
    <location>
        <begin position="1"/>
        <end position="25"/>
    </location>
</feature>
<dbReference type="EMBL" id="MU005986">
    <property type="protein sequence ID" value="KAF2860009.1"/>
    <property type="molecule type" value="Genomic_DNA"/>
</dbReference>
<organism evidence="5 6">
    <name type="scientific">Piedraia hortae CBS 480.64</name>
    <dbReference type="NCBI Taxonomy" id="1314780"/>
    <lineage>
        <taxon>Eukaryota</taxon>
        <taxon>Fungi</taxon>
        <taxon>Dikarya</taxon>
        <taxon>Ascomycota</taxon>
        <taxon>Pezizomycotina</taxon>
        <taxon>Dothideomycetes</taxon>
        <taxon>Dothideomycetidae</taxon>
        <taxon>Capnodiales</taxon>
        <taxon>Piedraiaceae</taxon>
        <taxon>Piedraia</taxon>
    </lineage>
</organism>
<evidence type="ECO:0000256" key="2">
    <source>
        <dbReference type="ARBA" id="ARBA00023157"/>
    </source>
</evidence>
<feature type="chain" id="PRO_5025695251" description="Invertebrate defensins family profile domain-containing protein" evidence="3">
    <location>
        <begin position="26"/>
        <end position="93"/>
    </location>
</feature>
<evidence type="ECO:0000256" key="1">
    <source>
        <dbReference type="ARBA" id="ARBA00007085"/>
    </source>
</evidence>
<accession>A0A6A7BZ74</accession>
<feature type="domain" description="Invertebrate defensins family profile" evidence="4">
    <location>
        <begin position="54"/>
        <end position="92"/>
    </location>
</feature>
<dbReference type="Gene3D" id="3.30.30.10">
    <property type="entry name" value="Knottin, scorpion toxin-like"/>
    <property type="match status" value="1"/>
</dbReference>
<dbReference type="PROSITE" id="PS51378">
    <property type="entry name" value="INVERT_DEFENSINS"/>
    <property type="match status" value="1"/>
</dbReference>
<evidence type="ECO:0000313" key="6">
    <source>
        <dbReference type="Proteomes" id="UP000799421"/>
    </source>
</evidence>
<evidence type="ECO:0000313" key="5">
    <source>
        <dbReference type="EMBL" id="KAF2860009.1"/>
    </source>
</evidence>
<dbReference type="Proteomes" id="UP000799421">
    <property type="component" value="Unassembled WGS sequence"/>
</dbReference>
<dbReference type="Pfam" id="PF01097">
    <property type="entry name" value="Defensin_2"/>
    <property type="match status" value="1"/>
</dbReference>
<comment type="similarity">
    <text evidence="1">Belongs to the invertebrate defensin family.</text>
</comment>
<dbReference type="GO" id="GO:0006952">
    <property type="term" value="P:defense response"/>
    <property type="evidence" value="ECO:0007669"/>
    <property type="project" value="InterPro"/>
</dbReference>
<evidence type="ECO:0000256" key="3">
    <source>
        <dbReference type="SAM" id="SignalP"/>
    </source>
</evidence>
<name>A0A6A7BZ74_9PEZI</name>
<keyword evidence="3" id="KW-0732">Signal</keyword>
<gene>
    <name evidence="5" type="ORF">K470DRAFT_258354</name>
</gene>
<protein>
    <recommendedName>
        <fullName evidence="4">Invertebrate defensins family profile domain-containing protein</fullName>
    </recommendedName>
</protein>
<dbReference type="AlphaFoldDB" id="A0A6A7BZ74"/>
<keyword evidence="2" id="KW-1015">Disulfide bond</keyword>
<keyword evidence="6" id="KW-1185">Reference proteome</keyword>
<dbReference type="OrthoDB" id="2403773at2759"/>
<dbReference type="InterPro" id="IPR001542">
    <property type="entry name" value="Defensin_invertebrate/fungal"/>
</dbReference>
<dbReference type="SUPFAM" id="SSF57095">
    <property type="entry name" value="Scorpion toxin-like"/>
    <property type="match status" value="1"/>
</dbReference>
<reference evidence="5" key="1">
    <citation type="journal article" date="2020" name="Stud. Mycol.">
        <title>101 Dothideomycetes genomes: a test case for predicting lifestyles and emergence of pathogens.</title>
        <authorList>
            <person name="Haridas S."/>
            <person name="Albert R."/>
            <person name="Binder M."/>
            <person name="Bloem J."/>
            <person name="Labutti K."/>
            <person name="Salamov A."/>
            <person name="Andreopoulos B."/>
            <person name="Baker S."/>
            <person name="Barry K."/>
            <person name="Bills G."/>
            <person name="Bluhm B."/>
            <person name="Cannon C."/>
            <person name="Castanera R."/>
            <person name="Culley D."/>
            <person name="Daum C."/>
            <person name="Ezra D."/>
            <person name="Gonzalez J."/>
            <person name="Henrissat B."/>
            <person name="Kuo A."/>
            <person name="Liang C."/>
            <person name="Lipzen A."/>
            <person name="Lutzoni F."/>
            <person name="Magnuson J."/>
            <person name="Mondo S."/>
            <person name="Nolan M."/>
            <person name="Ohm R."/>
            <person name="Pangilinan J."/>
            <person name="Park H.-J."/>
            <person name="Ramirez L."/>
            <person name="Alfaro M."/>
            <person name="Sun H."/>
            <person name="Tritt A."/>
            <person name="Yoshinaga Y."/>
            <person name="Zwiers L.-H."/>
            <person name="Turgeon B."/>
            <person name="Goodwin S."/>
            <person name="Spatafora J."/>
            <person name="Crous P."/>
            <person name="Grigoriev I."/>
        </authorList>
    </citation>
    <scope>NUCLEOTIDE SEQUENCE</scope>
    <source>
        <strain evidence="5">CBS 480.64</strain>
    </source>
</reference>
<proteinExistence type="inferred from homology"/>